<comment type="caution">
    <text evidence="3">The sequence shown here is derived from an EMBL/GenBank/DDBJ whole genome shotgun (WGS) entry which is preliminary data.</text>
</comment>
<dbReference type="PROSITE" id="PS50914">
    <property type="entry name" value="BON"/>
    <property type="match status" value="1"/>
</dbReference>
<organism evidence="3 4">
    <name type="scientific">Gemmatimonas aurantiaca</name>
    <dbReference type="NCBI Taxonomy" id="173480"/>
    <lineage>
        <taxon>Bacteria</taxon>
        <taxon>Pseudomonadati</taxon>
        <taxon>Gemmatimonadota</taxon>
        <taxon>Gemmatimonadia</taxon>
        <taxon>Gemmatimonadales</taxon>
        <taxon>Gemmatimonadaceae</taxon>
        <taxon>Gemmatimonas</taxon>
    </lineage>
</organism>
<dbReference type="InterPro" id="IPR007055">
    <property type="entry name" value="BON_dom"/>
</dbReference>
<gene>
    <name evidence="3" type="ORF">DGD08_07765</name>
</gene>
<evidence type="ECO:0000256" key="1">
    <source>
        <dbReference type="SAM" id="MobiDB-lite"/>
    </source>
</evidence>
<accession>A0A3D4V9T8</accession>
<dbReference type="Pfam" id="PF04972">
    <property type="entry name" value="BON"/>
    <property type="match status" value="1"/>
</dbReference>
<feature type="compositionally biased region" description="Basic residues" evidence="1">
    <location>
        <begin position="46"/>
        <end position="55"/>
    </location>
</feature>
<evidence type="ECO:0000313" key="3">
    <source>
        <dbReference type="EMBL" id="HCT57097.1"/>
    </source>
</evidence>
<dbReference type="Proteomes" id="UP000264071">
    <property type="component" value="Unassembled WGS sequence"/>
</dbReference>
<feature type="domain" description="BON" evidence="2">
    <location>
        <begin position="136"/>
        <end position="205"/>
    </location>
</feature>
<sequence length="209" mass="22679">MQNRRRPARQAKTGRIVLVALGAVAGLAIGMLLADRMGGLEALKRSPSRRRHRQNGWRTDQHRSESFDELPDDHSELAPEAISHLHLAEHFVDQAPRLAETRRSGNRQTTSRRGQSTRPAADPSTGRASSAQPAASLDELEERVLDAFQNDPILAHRSIDIGAVSPGEVELTGWVAAATEIDYALTIARGVPGVEYVLNSLSANADAVD</sequence>
<evidence type="ECO:0000259" key="2">
    <source>
        <dbReference type="PROSITE" id="PS50914"/>
    </source>
</evidence>
<feature type="region of interest" description="Disordered" evidence="1">
    <location>
        <begin position="96"/>
        <end position="136"/>
    </location>
</feature>
<evidence type="ECO:0000313" key="4">
    <source>
        <dbReference type="Proteomes" id="UP000264071"/>
    </source>
</evidence>
<feature type="compositionally biased region" description="Low complexity" evidence="1">
    <location>
        <begin position="107"/>
        <end position="118"/>
    </location>
</feature>
<dbReference type="EMBL" id="DPIY01000006">
    <property type="protein sequence ID" value="HCT57097.1"/>
    <property type="molecule type" value="Genomic_DNA"/>
</dbReference>
<proteinExistence type="predicted"/>
<feature type="region of interest" description="Disordered" evidence="1">
    <location>
        <begin position="44"/>
        <end position="73"/>
    </location>
</feature>
<reference evidence="3 4" key="1">
    <citation type="journal article" date="2018" name="Nat. Biotechnol.">
        <title>A standardized bacterial taxonomy based on genome phylogeny substantially revises the tree of life.</title>
        <authorList>
            <person name="Parks D.H."/>
            <person name="Chuvochina M."/>
            <person name="Waite D.W."/>
            <person name="Rinke C."/>
            <person name="Skarshewski A."/>
            <person name="Chaumeil P.A."/>
            <person name="Hugenholtz P."/>
        </authorList>
    </citation>
    <scope>NUCLEOTIDE SEQUENCE [LARGE SCALE GENOMIC DNA]</scope>
    <source>
        <strain evidence="3">UBA8844</strain>
    </source>
</reference>
<protein>
    <submittedName>
        <fullName evidence="3">BON domain-containing protein</fullName>
    </submittedName>
</protein>
<name>A0A3D4V9T8_9BACT</name>
<dbReference type="AlphaFoldDB" id="A0A3D4V9T8"/>
<feature type="compositionally biased region" description="Basic and acidic residues" evidence="1">
    <location>
        <begin position="59"/>
        <end position="73"/>
    </location>
</feature>